<dbReference type="FunFam" id="1.25.40.10:FF:000242">
    <property type="entry name" value="Pentatricopeptide repeat-containing protein"/>
    <property type="match status" value="1"/>
</dbReference>
<dbReference type="FunFam" id="1.25.40.10:FF:000921">
    <property type="entry name" value="Pentatricopeptide repeat-containing protein At5g48910"/>
    <property type="match status" value="1"/>
</dbReference>
<evidence type="ECO:0000313" key="4">
    <source>
        <dbReference type="Proteomes" id="UP000554482"/>
    </source>
</evidence>
<dbReference type="GO" id="GO:0009451">
    <property type="term" value="P:RNA modification"/>
    <property type="evidence" value="ECO:0007669"/>
    <property type="project" value="InterPro"/>
</dbReference>
<dbReference type="GO" id="GO:0003723">
    <property type="term" value="F:RNA binding"/>
    <property type="evidence" value="ECO:0007669"/>
    <property type="project" value="InterPro"/>
</dbReference>
<dbReference type="OrthoDB" id="185373at2759"/>
<feature type="repeat" description="PPR" evidence="2">
    <location>
        <begin position="228"/>
        <end position="262"/>
    </location>
</feature>
<dbReference type="EMBL" id="JABWDY010019417">
    <property type="protein sequence ID" value="KAF5193944.1"/>
    <property type="molecule type" value="Genomic_DNA"/>
</dbReference>
<organism evidence="3 4">
    <name type="scientific">Thalictrum thalictroides</name>
    <name type="common">Rue-anemone</name>
    <name type="synonym">Anemone thalictroides</name>
    <dbReference type="NCBI Taxonomy" id="46969"/>
    <lineage>
        <taxon>Eukaryota</taxon>
        <taxon>Viridiplantae</taxon>
        <taxon>Streptophyta</taxon>
        <taxon>Embryophyta</taxon>
        <taxon>Tracheophyta</taxon>
        <taxon>Spermatophyta</taxon>
        <taxon>Magnoliopsida</taxon>
        <taxon>Ranunculales</taxon>
        <taxon>Ranunculaceae</taxon>
        <taxon>Thalictroideae</taxon>
        <taxon>Thalictrum</taxon>
    </lineage>
</organism>
<evidence type="ECO:0000256" key="1">
    <source>
        <dbReference type="ARBA" id="ARBA00022737"/>
    </source>
</evidence>
<dbReference type="InterPro" id="IPR046848">
    <property type="entry name" value="E_motif"/>
</dbReference>
<dbReference type="Pfam" id="PF20431">
    <property type="entry name" value="E_motif"/>
    <property type="match status" value="1"/>
</dbReference>
<name>A0A7J6W950_THATH</name>
<gene>
    <name evidence="3" type="ORF">FRX31_016468</name>
</gene>
<protein>
    <submittedName>
        <fullName evidence="3">Pentatricopeptide repeat-containing protein</fullName>
    </submittedName>
</protein>
<dbReference type="NCBIfam" id="TIGR00756">
    <property type="entry name" value="PPR"/>
    <property type="match status" value="4"/>
</dbReference>
<dbReference type="PROSITE" id="PS51375">
    <property type="entry name" value="PPR"/>
    <property type="match status" value="3"/>
</dbReference>
<keyword evidence="4" id="KW-1185">Reference proteome</keyword>
<dbReference type="Pfam" id="PF01535">
    <property type="entry name" value="PPR"/>
    <property type="match status" value="2"/>
</dbReference>
<reference evidence="3 4" key="1">
    <citation type="submission" date="2020-06" db="EMBL/GenBank/DDBJ databases">
        <title>Transcriptomic and genomic resources for Thalictrum thalictroides and T. hernandezii: Facilitating candidate gene discovery in an emerging model plant lineage.</title>
        <authorList>
            <person name="Arias T."/>
            <person name="Riano-Pachon D.M."/>
            <person name="Di Stilio V.S."/>
        </authorList>
    </citation>
    <scope>NUCLEOTIDE SEQUENCE [LARGE SCALE GENOMIC DNA]</scope>
    <source>
        <strain evidence="4">cv. WT478/WT964</strain>
        <tissue evidence="3">Leaves</tissue>
    </source>
</reference>
<proteinExistence type="predicted"/>
<evidence type="ECO:0000313" key="3">
    <source>
        <dbReference type="EMBL" id="KAF5193944.1"/>
    </source>
</evidence>
<dbReference type="InterPro" id="IPR046960">
    <property type="entry name" value="PPR_At4g14850-like_plant"/>
</dbReference>
<evidence type="ECO:0000256" key="2">
    <source>
        <dbReference type="PROSITE-ProRule" id="PRU00708"/>
    </source>
</evidence>
<dbReference type="InterPro" id="IPR002885">
    <property type="entry name" value="PPR_rpt"/>
</dbReference>
<dbReference type="InterPro" id="IPR011990">
    <property type="entry name" value="TPR-like_helical_dom_sf"/>
</dbReference>
<sequence length="407" mass="45736">MIKGYSLSGPSQEPLQLFYLMKSRGIWPDQFTFAPLLKSCTNISDLNFGRQVHADVLTVGFVSHSSIQIGLVELYTGCDTMDDAKRMFDEMPHRDVVVWNIIIRGFCKRGNVEMGFHLFQQMSERTNVSWNTMIAGLAKSGREKEALELFREMLDEQFEPDDATLVTVLPVCGHLGAVELGSWIRSYADSRGLLRKFVQVANSVLDFYYKCGDLEMASRVFDEMPKKSVVSWNTMISGLAYNGQGELGVKMFEDMRRQGVDPNDATFVGTLSCCTHAGLTQKGKELFDLMITKHKIKPRLQHYGCMVDLLGRGGCIREAQELINKMPMRPNAAIWGALLSACRIHGEAELAECAVKELIRLEPQNSGNYVLLSNIYAELGKWHDVEKARALMKEKCVLKVPGESAIR</sequence>
<dbReference type="PANTHER" id="PTHR47926:SF540">
    <property type="entry name" value="PENTATRICOPEPTIDE REPEAT-CONTAINING PROTEIN"/>
    <property type="match status" value="1"/>
</dbReference>
<feature type="repeat" description="PPR" evidence="2">
    <location>
        <begin position="126"/>
        <end position="160"/>
    </location>
</feature>
<dbReference type="PANTHER" id="PTHR47926">
    <property type="entry name" value="PENTATRICOPEPTIDE REPEAT-CONTAINING PROTEIN"/>
    <property type="match status" value="1"/>
</dbReference>
<dbReference type="Proteomes" id="UP000554482">
    <property type="component" value="Unassembled WGS sequence"/>
</dbReference>
<keyword evidence="1" id="KW-0677">Repeat</keyword>
<comment type="caution">
    <text evidence="3">The sequence shown here is derived from an EMBL/GenBank/DDBJ whole genome shotgun (WGS) entry which is preliminary data.</text>
</comment>
<dbReference type="Pfam" id="PF13041">
    <property type="entry name" value="PPR_2"/>
    <property type="match status" value="3"/>
</dbReference>
<dbReference type="AlphaFoldDB" id="A0A7J6W950"/>
<accession>A0A7J6W950</accession>
<feature type="repeat" description="PPR" evidence="2">
    <location>
        <begin position="95"/>
        <end position="125"/>
    </location>
</feature>
<dbReference type="Gene3D" id="1.25.40.10">
    <property type="entry name" value="Tetratricopeptide repeat domain"/>
    <property type="match status" value="3"/>
</dbReference>